<dbReference type="PROSITE" id="PS50949">
    <property type="entry name" value="HTH_GNTR"/>
    <property type="match status" value="1"/>
</dbReference>
<keyword evidence="1" id="KW-0805">Transcription regulation</keyword>
<evidence type="ECO:0000256" key="3">
    <source>
        <dbReference type="ARBA" id="ARBA00023163"/>
    </source>
</evidence>
<organism evidence="5 6">
    <name type="scientific">Endozoicomonas montiporae</name>
    <dbReference type="NCBI Taxonomy" id="1027273"/>
    <lineage>
        <taxon>Bacteria</taxon>
        <taxon>Pseudomonadati</taxon>
        <taxon>Pseudomonadota</taxon>
        <taxon>Gammaproteobacteria</taxon>
        <taxon>Oceanospirillales</taxon>
        <taxon>Endozoicomonadaceae</taxon>
        <taxon>Endozoicomonas</taxon>
    </lineage>
</organism>
<dbReference type="AlphaFoldDB" id="A0A081N6R9"/>
<evidence type="ECO:0000259" key="4">
    <source>
        <dbReference type="PROSITE" id="PS50949"/>
    </source>
</evidence>
<keyword evidence="3" id="KW-0804">Transcription</keyword>
<dbReference type="Gene3D" id="1.20.120.530">
    <property type="entry name" value="GntR ligand-binding domain-like"/>
    <property type="match status" value="1"/>
</dbReference>
<dbReference type="InterPro" id="IPR036390">
    <property type="entry name" value="WH_DNA-bd_sf"/>
</dbReference>
<protein>
    <submittedName>
        <fullName evidence="5">GntR family transcriptional regulator</fullName>
    </submittedName>
</protein>
<dbReference type="InterPro" id="IPR011711">
    <property type="entry name" value="GntR_C"/>
</dbReference>
<dbReference type="EMBL" id="JOKG01000002">
    <property type="protein sequence ID" value="KEQ14142.1"/>
    <property type="molecule type" value="Genomic_DNA"/>
</dbReference>
<dbReference type="eggNOG" id="COG1802">
    <property type="taxonomic scope" value="Bacteria"/>
</dbReference>
<dbReference type="InterPro" id="IPR036388">
    <property type="entry name" value="WH-like_DNA-bd_sf"/>
</dbReference>
<dbReference type="SMART" id="SM00895">
    <property type="entry name" value="FCD"/>
    <property type="match status" value="1"/>
</dbReference>
<dbReference type="InterPro" id="IPR008920">
    <property type="entry name" value="TF_FadR/GntR_C"/>
</dbReference>
<dbReference type="SMART" id="SM00345">
    <property type="entry name" value="HTH_GNTR"/>
    <property type="match status" value="1"/>
</dbReference>
<dbReference type="GO" id="GO:0003677">
    <property type="term" value="F:DNA binding"/>
    <property type="evidence" value="ECO:0007669"/>
    <property type="project" value="UniProtKB-KW"/>
</dbReference>
<dbReference type="SUPFAM" id="SSF46785">
    <property type="entry name" value="Winged helix' DNA-binding domain"/>
    <property type="match status" value="1"/>
</dbReference>
<dbReference type="InterPro" id="IPR000524">
    <property type="entry name" value="Tscrpt_reg_HTH_GntR"/>
</dbReference>
<dbReference type="CDD" id="cd07377">
    <property type="entry name" value="WHTH_GntR"/>
    <property type="match status" value="1"/>
</dbReference>
<dbReference type="PANTHER" id="PTHR43537">
    <property type="entry name" value="TRANSCRIPTIONAL REGULATOR, GNTR FAMILY"/>
    <property type="match status" value="1"/>
</dbReference>
<dbReference type="SUPFAM" id="SSF48008">
    <property type="entry name" value="GntR ligand-binding domain-like"/>
    <property type="match status" value="1"/>
</dbReference>
<keyword evidence="2" id="KW-0238">DNA-binding</keyword>
<proteinExistence type="predicted"/>
<name>A0A081N6R9_9GAMM</name>
<evidence type="ECO:0000313" key="5">
    <source>
        <dbReference type="EMBL" id="KEQ14142.1"/>
    </source>
</evidence>
<reference evidence="5 6" key="1">
    <citation type="submission" date="2014-06" db="EMBL/GenBank/DDBJ databases">
        <title>Whole Genome Sequences of Three Symbiotic Endozoicomonas Bacteria.</title>
        <authorList>
            <person name="Neave M.J."/>
            <person name="Apprill A."/>
            <person name="Voolstra C.R."/>
        </authorList>
    </citation>
    <scope>NUCLEOTIDE SEQUENCE [LARGE SCALE GENOMIC DNA]</scope>
    <source>
        <strain evidence="5 6">LMG 24815</strain>
    </source>
</reference>
<keyword evidence="6" id="KW-1185">Reference proteome</keyword>
<accession>A0A081N6R9</accession>
<dbReference type="GO" id="GO:0003700">
    <property type="term" value="F:DNA-binding transcription factor activity"/>
    <property type="evidence" value="ECO:0007669"/>
    <property type="project" value="InterPro"/>
</dbReference>
<dbReference type="Proteomes" id="UP000028006">
    <property type="component" value="Unassembled WGS sequence"/>
</dbReference>
<sequence>MNSPVTADQQTAGKTIAQEVTTVLVNDIVTGVLPQGSKISEPDLSRRYQVGRGPLREAILRLEGMGLVVRAAHIGARVVTLTPADLSDIFSLREALEGMAARLAAESMSQHELDDLEQLLDKHADYLHRHDGQEYIEQQGEYDFHYRVIQGSDNQRLIQSLCNELYHLVRLYRHSSGRKGRPEQALDEHRMILKALQDRDGELAEMLMRRHIARSRKAIEQALGSGLA</sequence>
<dbReference type="Gene3D" id="1.10.10.10">
    <property type="entry name" value="Winged helix-like DNA-binding domain superfamily/Winged helix DNA-binding domain"/>
    <property type="match status" value="1"/>
</dbReference>
<dbReference type="Pfam" id="PF07729">
    <property type="entry name" value="FCD"/>
    <property type="match status" value="1"/>
</dbReference>
<gene>
    <name evidence="5" type="ORF">GZ77_06735</name>
</gene>
<comment type="caution">
    <text evidence="5">The sequence shown here is derived from an EMBL/GenBank/DDBJ whole genome shotgun (WGS) entry which is preliminary data.</text>
</comment>
<evidence type="ECO:0000256" key="2">
    <source>
        <dbReference type="ARBA" id="ARBA00023125"/>
    </source>
</evidence>
<evidence type="ECO:0000313" key="6">
    <source>
        <dbReference type="Proteomes" id="UP000028006"/>
    </source>
</evidence>
<dbReference type="PANTHER" id="PTHR43537:SF49">
    <property type="entry name" value="TRANSCRIPTIONAL REGULATORY PROTEIN"/>
    <property type="match status" value="1"/>
</dbReference>
<evidence type="ECO:0000256" key="1">
    <source>
        <dbReference type="ARBA" id="ARBA00023015"/>
    </source>
</evidence>
<feature type="domain" description="HTH gntR-type" evidence="4">
    <location>
        <begin position="14"/>
        <end position="81"/>
    </location>
</feature>
<dbReference type="Pfam" id="PF00392">
    <property type="entry name" value="GntR"/>
    <property type="match status" value="1"/>
</dbReference>